<name>A0A7S9SRC0_9CAUD</name>
<keyword evidence="2" id="KW-1185">Reference proteome</keyword>
<dbReference type="EMBL" id="MW006479">
    <property type="protein sequence ID" value="QPI15039.1"/>
    <property type="molecule type" value="Genomic_DNA"/>
</dbReference>
<proteinExistence type="predicted"/>
<evidence type="ECO:0000313" key="1">
    <source>
        <dbReference type="EMBL" id="QPI15039.1"/>
    </source>
</evidence>
<gene>
    <name evidence="1" type="ORF">GECvBN5_gp023c</name>
</gene>
<evidence type="ECO:0000313" key="2">
    <source>
        <dbReference type="Proteomes" id="UP000594606"/>
    </source>
</evidence>
<reference evidence="1 2" key="1">
    <citation type="submission" date="2020-09" db="EMBL/GenBank/DDBJ databases">
        <authorList>
            <person name="Makalatia K."/>
            <person name="Wagemans J."/>
        </authorList>
    </citation>
    <scope>NUCLEOTIDE SEQUENCE [LARGE SCALE GENOMIC DNA]</scope>
</reference>
<protein>
    <submittedName>
        <fullName evidence="1">Uncharacterized protein</fullName>
    </submittedName>
</protein>
<dbReference type="Proteomes" id="UP000594606">
    <property type="component" value="Segment"/>
</dbReference>
<accession>A0A7S9SRC0</accession>
<organism evidence="1 2">
    <name type="scientific">Salmonella phage GEC_vB_N5</name>
    <dbReference type="NCBI Taxonomy" id="2777378"/>
    <lineage>
        <taxon>Viruses</taxon>
        <taxon>Duplodnaviria</taxon>
        <taxon>Heunggongvirae</taxon>
        <taxon>Uroviricota</taxon>
        <taxon>Caudoviricetes</taxon>
        <taxon>Demerecviridae</taxon>
        <taxon>Markadamsvirinae</taxon>
        <taxon>Tequintavirus</taxon>
        <taxon>Tequintavirus N5</taxon>
    </lineage>
</organism>
<sequence length="48" mass="5163">MNNSNIGLKRPRSHSDAFNFGGDTKTKGYLFGCVKNGDLLPVCCQSGN</sequence>